<protein>
    <submittedName>
        <fullName evidence="1">Uncharacterized protein</fullName>
    </submittedName>
</protein>
<proteinExistence type="predicted"/>
<reference evidence="1" key="1">
    <citation type="submission" date="2022-05" db="EMBL/GenBank/DDBJ databases">
        <title>The Musa troglodytarum L. genome provides insights into the mechanism of non-climacteric behaviour and enrichment of carotenoids.</title>
        <authorList>
            <person name="Wang J."/>
        </authorList>
    </citation>
    <scope>NUCLEOTIDE SEQUENCE</scope>
    <source>
        <tissue evidence="1">Leaf</tissue>
    </source>
</reference>
<dbReference type="Proteomes" id="UP001055439">
    <property type="component" value="Chromosome 2"/>
</dbReference>
<evidence type="ECO:0000313" key="1">
    <source>
        <dbReference type="EMBL" id="URD88415.1"/>
    </source>
</evidence>
<sequence>MCDRFFSQSQIFKILIISNLLDLGKLYNIGFAKKM</sequence>
<name>A0A9E7F4G9_9LILI</name>
<accession>A0A9E7F4G9</accession>
<dbReference type="EMBL" id="CP097504">
    <property type="protein sequence ID" value="URD88415.1"/>
    <property type="molecule type" value="Genomic_DNA"/>
</dbReference>
<gene>
    <name evidence="1" type="ORF">MUK42_25729</name>
</gene>
<organism evidence="1 2">
    <name type="scientific">Musa troglodytarum</name>
    <name type="common">fe'i banana</name>
    <dbReference type="NCBI Taxonomy" id="320322"/>
    <lineage>
        <taxon>Eukaryota</taxon>
        <taxon>Viridiplantae</taxon>
        <taxon>Streptophyta</taxon>
        <taxon>Embryophyta</taxon>
        <taxon>Tracheophyta</taxon>
        <taxon>Spermatophyta</taxon>
        <taxon>Magnoliopsida</taxon>
        <taxon>Liliopsida</taxon>
        <taxon>Zingiberales</taxon>
        <taxon>Musaceae</taxon>
        <taxon>Musa</taxon>
    </lineage>
</organism>
<dbReference type="AlphaFoldDB" id="A0A9E7F4G9"/>
<keyword evidence="2" id="KW-1185">Reference proteome</keyword>
<evidence type="ECO:0000313" key="2">
    <source>
        <dbReference type="Proteomes" id="UP001055439"/>
    </source>
</evidence>